<evidence type="ECO:0000313" key="2">
    <source>
        <dbReference type="EMBL" id="CCD20495.1"/>
    </source>
</evidence>
<name>F9WSF6_TRYVY</name>
<dbReference type="AlphaFoldDB" id="F9WSF6"/>
<organism evidence="2 3">
    <name type="scientific">Trypanosoma vivax (strain Y486)</name>
    <dbReference type="NCBI Taxonomy" id="1055687"/>
    <lineage>
        <taxon>Eukaryota</taxon>
        <taxon>Discoba</taxon>
        <taxon>Euglenozoa</taxon>
        <taxon>Kinetoplastea</taxon>
        <taxon>Metakinetoplastina</taxon>
        <taxon>Trypanosomatida</taxon>
        <taxon>Trypanosomatidae</taxon>
        <taxon>Trypanosoma</taxon>
        <taxon>Duttonella</taxon>
    </lineage>
</organism>
<dbReference type="EMBL" id="CAEX01005708">
    <property type="protein sequence ID" value="CCD20495.1"/>
    <property type="molecule type" value="Genomic_DNA"/>
</dbReference>
<evidence type="ECO:0000256" key="1">
    <source>
        <dbReference type="SAM" id="MobiDB-lite"/>
    </source>
</evidence>
<sequence>MSTAVRSSQECEALEASSLLERVDVGLTPAGILEEMRILLLLRQELRNTHEDPDGEAYVAVPLEPHRTVDAKSLNVLRAPNFPFSICDEAPLVFEAPVPYNVEKEVNELQEKVHAFERIFRNLEDLSDAVVVANDVAGGRGAKSNEEQMRLFASIMSREPSFVDVARAVSVLRWYSRWVASHSLCCLCEVQEQLEYVLAEFGMPTESQLLDAQEQMTFHEAINILEKDRYDVVQRERRRLRSAARSYRNRVPLLSIVTGGNSFLDTEEKYQYQEYYNQTEYLMLLLHHTIQTGRVSQQGPVLQLQSPEEKDHKSVEPAEVVTTSGERGVEDTKHLAEATMKALLQERGFISRLLRVIHLRQSEGMELKVSDARMKESRLAALVVYNTVVGHVAMIREHLRLAKEFLIDYDEWVQYRSGGTTDEVVRQIGLSETFVPLAMSLPEFEQRPRHGLPGPSKEVHTSLSALPSQSCSLCDLSEEVSDTLVKLLWLIKSGHDPEEDVLPSCGERFRVWICVTLRYFCIQVVRGAWAAEQLLRCLDDVASVLLGYAADDITDFTAEKADVRKMIAALRCLLILVVEGAAVSSSPRDSIPSLCGSTSSFPSQSPMSRGIDVSLPLYATGDLDTVDEKKIVDAGVDGQWGAFFEAIWFQADPTGSSHSGFLIPPDLSIQQDKGFGFFRITYVLLPKRQEMKDVPPAACDHAELLLTVHYATKTGNLTLAQSPVQSLKEALSSASIISRTTRFTYARRVLQVFSILEQRGLLAKYACEISNAELAPLVDIIYLFRYSECSRQSGESSIRPRARSRRSSVTLLTRTPKRSLISVGLIPPPAVQLMRYEGASPSMCGPLSGGEI</sequence>
<feature type="region of interest" description="Disordered" evidence="1">
    <location>
        <begin position="585"/>
        <end position="607"/>
    </location>
</feature>
<feature type="non-terminal residue" evidence="2">
    <location>
        <position position="852"/>
    </location>
</feature>
<proteinExistence type="predicted"/>
<dbReference type="Proteomes" id="UP000009027">
    <property type="component" value="Unassembled WGS sequence"/>
</dbReference>
<protein>
    <submittedName>
        <fullName evidence="2">Uncharacterized protein</fullName>
    </submittedName>
</protein>
<gene>
    <name evidence="2" type="ORF">TvY486_0033310</name>
</gene>
<evidence type="ECO:0000313" key="3">
    <source>
        <dbReference type="Proteomes" id="UP000009027"/>
    </source>
</evidence>
<reference evidence="2 3" key="1">
    <citation type="journal article" date="2012" name="Proc. Natl. Acad. Sci. U.S.A.">
        <title>Antigenic diversity is generated by distinct evolutionary mechanisms in African trypanosome species.</title>
        <authorList>
            <person name="Jackson A.P."/>
            <person name="Berry A."/>
            <person name="Aslett M."/>
            <person name="Allison H.C."/>
            <person name="Burton P."/>
            <person name="Vavrova-Anderson J."/>
            <person name="Brown R."/>
            <person name="Browne H."/>
            <person name="Corton N."/>
            <person name="Hauser H."/>
            <person name="Gamble J."/>
            <person name="Gilderthorp R."/>
            <person name="Marcello L."/>
            <person name="McQuillan J."/>
            <person name="Otto T.D."/>
            <person name="Quail M.A."/>
            <person name="Sanders M.J."/>
            <person name="van Tonder A."/>
            <person name="Ginger M.L."/>
            <person name="Field M.C."/>
            <person name="Barry J.D."/>
            <person name="Hertz-Fowler C."/>
            <person name="Berriman M."/>
        </authorList>
    </citation>
    <scope>NUCLEOTIDE SEQUENCE</scope>
    <source>
        <strain evidence="2 3">Y486</strain>
    </source>
</reference>
<feature type="compositionally biased region" description="Low complexity" evidence="1">
    <location>
        <begin position="597"/>
        <end position="607"/>
    </location>
</feature>
<accession>F9WSF6</accession>
<keyword evidence="3" id="KW-1185">Reference proteome</keyword>
<dbReference type="VEuPathDB" id="TriTrypDB:TvY486_0033310"/>